<dbReference type="EMBL" id="KN735875">
    <property type="protein sequence ID" value="KIH56351.1"/>
    <property type="molecule type" value="Genomic_DNA"/>
</dbReference>
<gene>
    <name evidence="2" type="ORF">ANCDUO_13470</name>
</gene>
<evidence type="ECO:0000313" key="3">
    <source>
        <dbReference type="Proteomes" id="UP000054047"/>
    </source>
</evidence>
<evidence type="ECO:0000256" key="1">
    <source>
        <dbReference type="SAM" id="SignalP"/>
    </source>
</evidence>
<reference evidence="2 3" key="1">
    <citation type="submission" date="2013-12" db="EMBL/GenBank/DDBJ databases">
        <title>Draft genome of the parsitic nematode Ancylostoma duodenale.</title>
        <authorList>
            <person name="Mitreva M."/>
        </authorList>
    </citation>
    <scope>NUCLEOTIDE SEQUENCE [LARGE SCALE GENOMIC DNA]</scope>
    <source>
        <strain evidence="2 3">Zhejiang</strain>
    </source>
</reference>
<evidence type="ECO:0000313" key="2">
    <source>
        <dbReference type="EMBL" id="KIH56351.1"/>
    </source>
</evidence>
<proteinExistence type="predicted"/>
<accession>A0A0C2GH19</accession>
<dbReference type="Proteomes" id="UP000054047">
    <property type="component" value="Unassembled WGS sequence"/>
</dbReference>
<feature type="chain" id="PRO_5002165850" evidence="1">
    <location>
        <begin position="17"/>
        <end position="82"/>
    </location>
</feature>
<keyword evidence="3" id="KW-1185">Reference proteome</keyword>
<sequence>MRLLFLVLLLAVCASGGFFDTKLGRKIKAVMEKIKTKLNSTALVAIRKKINKLEDRIKAKMVLSPKRRAFLSKLLKVSRCLQ</sequence>
<organism evidence="2 3">
    <name type="scientific">Ancylostoma duodenale</name>
    <dbReference type="NCBI Taxonomy" id="51022"/>
    <lineage>
        <taxon>Eukaryota</taxon>
        <taxon>Metazoa</taxon>
        <taxon>Ecdysozoa</taxon>
        <taxon>Nematoda</taxon>
        <taxon>Chromadorea</taxon>
        <taxon>Rhabditida</taxon>
        <taxon>Rhabditina</taxon>
        <taxon>Rhabditomorpha</taxon>
        <taxon>Strongyloidea</taxon>
        <taxon>Ancylostomatidae</taxon>
        <taxon>Ancylostomatinae</taxon>
        <taxon>Ancylostoma</taxon>
    </lineage>
</organism>
<name>A0A0C2GH19_9BILA</name>
<dbReference type="AlphaFoldDB" id="A0A0C2GH19"/>
<protein>
    <submittedName>
        <fullName evidence="2">Uncharacterized protein</fullName>
    </submittedName>
</protein>
<keyword evidence="1" id="KW-0732">Signal</keyword>
<feature type="signal peptide" evidence="1">
    <location>
        <begin position="1"/>
        <end position="16"/>
    </location>
</feature>